<evidence type="ECO:0000256" key="6">
    <source>
        <dbReference type="ARBA" id="ARBA00022989"/>
    </source>
</evidence>
<dbReference type="PANTHER" id="PTHR43357:SF3">
    <property type="entry name" value="FE(3+)-TRANSPORT SYSTEM PERMEASE PROTEIN FBPB 2"/>
    <property type="match status" value="1"/>
</dbReference>
<dbReference type="RefSeq" id="WP_317835574.1">
    <property type="nucleotide sequence ID" value="NZ_CP136920.1"/>
</dbReference>
<keyword evidence="7 8" id="KW-0472">Membrane</keyword>
<feature type="transmembrane region" description="Helical" evidence="8">
    <location>
        <begin position="234"/>
        <end position="257"/>
    </location>
</feature>
<evidence type="ECO:0000256" key="1">
    <source>
        <dbReference type="ARBA" id="ARBA00004429"/>
    </source>
</evidence>
<feature type="transmembrane region" description="Helical" evidence="8">
    <location>
        <begin position="356"/>
        <end position="380"/>
    </location>
</feature>
<feature type="transmembrane region" description="Helical" evidence="8">
    <location>
        <begin position="187"/>
        <end position="206"/>
    </location>
</feature>
<dbReference type="GO" id="GO:0005886">
    <property type="term" value="C:plasma membrane"/>
    <property type="evidence" value="ECO:0007669"/>
    <property type="project" value="UniProtKB-SubCell"/>
</dbReference>
<keyword evidence="4" id="KW-0997">Cell inner membrane</keyword>
<sequence length="533" mass="61012">MSVGYRVTAWVLAAVICVFFALPIYGMVAGWFEATASSDTTSWQIWKNPRSWELFLKTLWVAVIVAAITTFVGWFTAYCLEAFSFKWRAVILAFMVAAYLLSPYIVVQSLIGLLGTNGSLWQFIPNMGFDLYSTTGLVVLEVLWLFPLSVTICVVGSSFFPAKVADEVRIYRFKGWRWFQCYAWPKYRWSVFLSFCMISILAFWNYEIPSMLRQNMYPIEIMAAFGSFYDYRQAVSLVLVPLVGALFVFLPWMVLSFKVRAEWTTRRIQAIHSTTRRWLLIIIGIVFALIVWGVPLFSLLEQISGWSVFKENFVSFKNDIWNTLQNGLIVALLASLFAFFLALVCRISSSVHLERAIWAMAILVWVIPSSLWGMGFVHLFGLPAFAFVRQMKAELMMVELYAALPLAIVLLGLLSQQWTLRQSEELEQYHTPLGQRLRLFWCQFWPNLIGIQIFTFVLAIREVPASLLNVPPGGATLALTIETLLHFEQPERVASLCLFQLTISLFAVLILIAFVLIVTSRFRWHSHPASNLQ</sequence>
<evidence type="ECO:0008006" key="11">
    <source>
        <dbReference type="Google" id="ProtNLM"/>
    </source>
</evidence>
<feature type="transmembrane region" description="Helical" evidence="8">
    <location>
        <begin position="400"/>
        <end position="418"/>
    </location>
</feature>
<evidence type="ECO:0000256" key="5">
    <source>
        <dbReference type="ARBA" id="ARBA00022692"/>
    </source>
</evidence>
<evidence type="ECO:0000313" key="10">
    <source>
        <dbReference type="Proteomes" id="UP001304300"/>
    </source>
</evidence>
<dbReference type="Proteomes" id="UP001304300">
    <property type="component" value="Chromosome"/>
</dbReference>
<feature type="transmembrane region" description="Helical" evidence="8">
    <location>
        <begin position="89"/>
        <end position="111"/>
    </location>
</feature>
<evidence type="ECO:0000256" key="4">
    <source>
        <dbReference type="ARBA" id="ARBA00022519"/>
    </source>
</evidence>
<name>A0AAQ3QWS3_9BACT</name>
<keyword evidence="2" id="KW-0813">Transport</keyword>
<feature type="transmembrane region" description="Helical" evidence="8">
    <location>
        <begin position="131"/>
        <end position="160"/>
    </location>
</feature>
<dbReference type="PANTHER" id="PTHR43357">
    <property type="entry name" value="INNER MEMBRANE ABC TRANSPORTER PERMEASE PROTEIN YDCV"/>
    <property type="match status" value="1"/>
</dbReference>
<dbReference type="AlphaFoldDB" id="A0AAQ3QWS3"/>
<comment type="subcellular location">
    <subcellularLocation>
        <location evidence="1">Cell inner membrane</location>
        <topology evidence="1">Multi-pass membrane protein</topology>
    </subcellularLocation>
</comment>
<feature type="transmembrane region" description="Helical" evidence="8">
    <location>
        <begin position="493"/>
        <end position="518"/>
    </location>
</feature>
<reference evidence="9 10" key="1">
    <citation type="submission" date="2023-10" db="EMBL/GenBank/DDBJ databases">
        <title>Rubellicoccus peritrichatus gen. nov., sp. nov., isolated from an algae of coral reef tank.</title>
        <authorList>
            <person name="Luo J."/>
        </authorList>
    </citation>
    <scope>NUCLEOTIDE SEQUENCE [LARGE SCALE GENOMIC DNA]</scope>
    <source>
        <strain evidence="9 10">CR14</strain>
    </source>
</reference>
<evidence type="ECO:0000256" key="8">
    <source>
        <dbReference type="SAM" id="Phobius"/>
    </source>
</evidence>
<proteinExistence type="predicted"/>
<feature type="transmembrane region" description="Helical" evidence="8">
    <location>
        <begin position="320"/>
        <end position="344"/>
    </location>
</feature>
<dbReference type="InterPro" id="IPR035906">
    <property type="entry name" value="MetI-like_sf"/>
</dbReference>
<keyword evidence="6 8" id="KW-1133">Transmembrane helix</keyword>
<evidence type="ECO:0000256" key="3">
    <source>
        <dbReference type="ARBA" id="ARBA00022475"/>
    </source>
</evidence>
<dbReference type="KEGG" id="puo:RZN69_08025"/>
<feature type="transmembrane region" description="Helical" evidence="8">
    <location>
        <begin position="439"/>
        <end position="460"/>
    </location>
</feature>
<organism evidence="9 10">
    <name type="scientific">Rubellicoccus peritrichatus</name>
    <dbReference type="NCBI Taxonomy" id="3080537"/>
    <lineage>
        <taxon>Bacteria</taxon>
        <taxon>Pseudomonadati</taxon>
        <taxon>Verrucomicrobiota</taxon>
        <taxon>Opitutia</taxon>
        <taxon>Puniceicoccales</taxon>
        <taxon>Cerasicoccaceae</taxon>
        <taxon>Rubellicoccus</taxon>
    </lineage>
</organism>
<feature type="transmembrane region" description="Helical" evidence="8">
    <location>
        <begin position="7"/>
        <end position="34"/>
    </location>
</feature>
<gene>
    <name evidence="9" type="ORF">RZN69_08025</name>
</gene>
<protein>
    <recommendedName>
        <fullName evidence="11">ABC transmembrane type-1 domain-containing protein</fullName>
    </recommendedName>
</protein>
<dbReference type="SUPFAM" id="SSF161098">
    <property type="entry name" value="MetI-like"/>
    <property type="match status" value="2"/>
</dbReference>
<dbReference type="EMBL" id="CP136920">
    <property type="protein sequence ID" value="WOO43038.1"/>
    <property type="molecule type" value="Genomic_DNA"/>
</dbReference>
<dbReference type="Gene3D" id="1.10.3720.10">
    <property type="entry name" value="MetI-like"/>
    <property type="match status" value="1"/>
</dbReference>
<accession>A0AAQ3QWS3</accession>
<evidence type="ECO:0000256" key="7">
    <source>
        <dbReference type="ARBA" id="ARBA00023136"/>
    </source>
</evidence>
<keyword evidence="3" id="KW-1003">Cell membrane</keyword>
<feature type="transmembrane region" description="Helical" evidence="8">
    <location>
        <begin position="54"/>
        <end position="77"/>
    </location>
</feature>
<keyword evidence="5 8" id="KW-0812">Transmembrane</keyword>
<feature type="transmembrane region" description="Helical" evidence="8">
    <location>
        <begin position="278"/>
        <end position="300"/>
    </location>
</feature>
<evidence type="ECO:0000313" key="9">
    <source>
        <dbReference type="EMBL" id="WOO43038.1"/>
    </source>
</evidence>
<keyword evidence="10" id="KW-1185">Reference proteome</keyword>
<evidence type="ECO:0000256" key="2">
    <source>
        <dbReference type="ARBA" id="ARBA00022448"/>
    </source>
</evidence>